<evidence type="ECO:0000256" key="9">
    <source>
        <dbReference type="RuleBase" id="RU363032"/>
    </source>
</evidence>
<keyword evidence="6 9" id="KW-0812">Transmembrane</keyword>
<evidence type="ECO:0000256" key="6">
    <source>
        <dbReference type="ARBA" id="ARBA00022692"/>
    </source>
</evidence>
<protein>
    <submittedName>
        <fullName evidence="11">Histidine ABC transporter permease</fullName>
    </submittedName>
</protein>
<organism evidence="11 12">
    <name type="scientific">Chromobacterium haemolyticum</name>
    <dbReference type="NCBI Taxonomy" id="394935"/>
    <lineage>
        <taxon>Bacteria</taxon>
        <taxon>Pseudomonadati</taxon>
        <taxon>Pseudomonadota</taxon>
        <taxon>Betaproteobacteria</taxon>
        <taxon>Neisseriales</taxon>
        <taxon>Chromobacteriaceae</taxon>
        <taxon>Chromobacterium</taxon>
    </lineage>
</organism>
<keyword evidence="7 9" id="KW-1133">Transmembrane helix</keyword>
<dbReference type="InterPro" id="IPR010065">
    <property type="entry name" value="AA_ABC_transptr_permease_3TM"/>
</dbReference>
<dbReference type="NCBIfam" id="NF011714">
    <property type="entry name" value="PRK15135.1"/>
    <property type="match status" value="1"/>
</dbReference>
<name>A0A1W0CHI9_9NEIS</name>
<dbReference type="PROSITE" id="PS50928">
    <property type="entry name" value="ABC_TM1"/>
    <property type="match status" value="1"/>
</dbReference>
<feature type="transmembrane region" description="Helical" evidence="9">
    <location>
        <begin position="52"/>
        <end position="71"/>
    </location>
</feature>
<keyword evidence="4" id="KW-1003">Cell membrane</keyword>
<dbReference type="PANTHER" id="PTHR30133:SF1">
    <property type="entry name" value="HISTIDINE TRANSPORT SYSTEM PERMEASE PROTEIN HISQ"/>
    <property type="match status" value="1"/>
</dbReference>
<evidence type="ECO:0000259" key="10">
    <source>
        <dbReference type="PROSITE" id="PS50928"/>
    </source>
</evidence>
<gene>
    <name evidence="11" type="ORF">B0T45_19245</name>
</gene>
<dbReference type="Gene3D" id="1.10.3720.10">
    <property type="entry name" value="MetI-like"/>
    <property type="match status" value="1"/>
</dbReference>
<dbReference type="Pfam" id="PF00528">
    <property type="entry name" value="BPD_transp_1"/>
    <property type="match status" value="1"/>
</dbReference>
<evidence type="ECO:0000256" key="3">
    <source>
        <dbReference type="ARBA" id="ARBA00022448"/>
    </source>
</evidence>
<dbReference type="AlphaFoldDB" id="A0A1W0CHI9"/>
<evidence type="ECO:0000256" key="2">
    <source>
        <dbReference type="ARBA" id="ARBA00010072"/>
    </source>
</evidence>
<evidence type="ECO:0000256" key="8">
    <source>
        <dbReference type="ARBA" id="ARBA00023136"/>
    </source>
</evidence>
<dbReference type="PANTHER" id="PTHR30133">
    <property type="entry name" value="CATIONIC AMINO ACID TRANSPORTER, MEMBRANE COMPONENT"/>
    <property type="match status" value="1"/>
</dbReference>
<dbReference type="GO" id="GO:0043190">
    <property type="term" value="C:ATP-binding cassette (ABC) transporter complex"/>
    <property type="evidence" value="ECO:0007669"/>
    <property type="project" value="InterPro"/>
</dbReference>
<dbReference type="SUPFAM" id="SSF161098">
    <property type="entry name" value="MetI-like"/>
    <property type="match status" value="1"/>
</dbReference>
<feature type="domain" description="ABC transmembrane type-1" evidence="10">
    <location>
        <begin position="14"/>
        <end position="214"/>
    </location>
</feature>
<comment type="subcellular location">
    <subcellularLocation>
        <location evidence="1">Cell inner membrane</location>
        <topology evidence="1">Multi-pass membrane protein</topology>
    </subcellularLocation>
    <subcellularLocation>
        <location evidence="9">Cell membrane</location>
        <topology evidence="9">Multi-pass membrane protein</topology>
    </subcellularLocation>
</comment>
<dbReference type="InterPro" id="IPR051613">
    <property type="entry name" value="ABC_transp_permease_HisMQ"/>
</dbReference>
<dbReference type="NCBIfam" id="TIGR01726">
    <property type="entry name" value="HEQRo_perm_3TM"/>
    <property type="match status" value="1"/>
</dbReference>
<evidence type="ECO:0000313" key="12">
    <source>
        <dbReference type="Proteomes" id="UP000192721"/>
    </source>
</evidence>
<comment type="caution">
    <text evidence="11">The sequence shown here is derived from an EMBL/GenBank/DDBJ whole genome shotgun (WGS) entry which is preliminary data.</text>
</comment>
<feature type="transmembrane region" description="Helical" evidence="9">
    <location>
        <begin position="192"/>
        <end position="216"/>
    </location>
</feature>
<accession>A0A1W0CHI9</accession>
<dbReference type="InterPro" id="IPR035906">
    <property type="entry name" value="MetI-like_sf"/>
</dbReference>
<dbReference type="RefSeq" id="WP_043641009.1">
    <property type="nucleotide sequence ID" value="NZ_CP109905.1"/>
</dbReference>
<keyword evidence="8 9" id="KW-0472">Membrane</keyword>
<sequence>MFLYGFGSIIWDGTLVTLELAVLSLLLAFLIGLIGAGAKLSSNPLLSGVSTLYTTLIRGVPDLVLMLLIFYSLQIGINHLTEWQGMERIDLNPFVSGVVTLGFIYGAYFTETLRGAFISVPKGQLEAGTAYGMSHWQVFSRVQFPQMMRFALPGISNNWQVMLKATALVSIIGLTDVVKVSIDAGKSTYKVFFFTLVAGAIYLLLTTVSNFVLMWLERRYSMGVREAEL</sequence>
<evidence type="ECO:0000256" key="5">
    <source>
        <dbReference type="ARBA" id="ARBA00022519"/>
    </source>
</evidence>
<comment type="similarity">
    <text evidence="2">Belongs to the binding-protein-dependent transport system permease family. HisMQ subfamily.</text>
</comment>
<dbReference type="EMBL" id="MUKV01000034">
    <property type="protein sequence ID" value="OQS34185.1"/>
    <property type="molecule type" value="Genomic_DNA"/>
</dbReference>
<proteinExistence type="inferred from homology"/>
<evidence type="ECO:0000256" key="7">
    <source>
        <dbReference type="ARBA" id="ARBA00022989"/>
    </source>
</evidence>
<evidence type="ECO:0000256" key="1">
    <source>
        <dbReference type="ARBA" id="ARBA00004429"/>
    </source>
</evidence>
<dbReference type="CDD" id="cd06261">
    <property type="entry name" value="TM_PBP2"/>
    <property type="match status" value="1"/>
</dbReference>
<dbReference type="GO" id="GO:0022857">
    <property type="term" value="F:transmembrane transporter activity"/>
    <property type="evidence" value="ECO:0007669"/>
    <property type="project" value="InterPro"/>
</dbReference>
<reference evidence="11 12" key="1">
    <citation type="submission" date="2017-02" db="EMBL/GenBank/DDBJ databases">
        <title>Chromobacterium haemolyticum H5244.</title>
        <authorList>
            <person name="Gulvik C.A."/>
        </authorList>
    </citation>
    <scope>NUCLEOTIDE SEQUENCE [LARGE SCALE GENOMIC DNA]</scope>
    <source>
        <strain evidence="11 12">H5244</strain>
    </source>
</reference>
<dbReference type="Proteomes" id="UP000192721">
    <property type="component" value="Unassembled WGS sequence"/>
</dbReference>
<keyword evidence="5" id="KW-0997">Cell inner membrane</keyword>
<dbReference type="InterPro" id="IPR000515">
    <property type="entry name" value="MetI-like"/>
</dbReference>
<evidence type="ECO:0000313" key="11">
    <source>
        <dbReference type="EMBL" id="OQS34185.1"/>
    </source>
</evidence>
<keyword evidence="3 9" id="KW-0813">Transport</keyword>
<feature type="transmembrane region" description="Helical" evidence="9">
    <location>
        <begin position="20"/>
        <end position="40"/>
    </location>
</feature>
<evidence type="ECO:0000256" key="4">
    <source>
        <dbReference type="ARBA" id="ARBA00022475"/>
    </source>
</evidence>
<feature type="transmembrane region" description="Helical" evidence="9">
    <location>
        <begin position="91"/>
        <end position="109"/>
    </location>
</feature>